<feature type="transmembrane region" description="Helical" evidence="2">
    <location>
        <begin position="115"/>
        <end position="134"/>
    </location>
</feature>
<dbReference type="Proteomes" id="UP001054945">
    <property type="component" value="Unassembled WGS sequence"/>
</dbReference>
<reference evidence="3 4" key="1">
    <citation type="submission" date="2021-06" db="EMBL/GenBank/DDBJ databases">
        <title>Caerostris extrusa draft genome.</title>
        <authorList>
            <person name="Kono N."/>
            <person name="Arakawa K."/>
        </authorList>
    </citation>
    <scope>NUCLEOTIDE SEQUENCE [LARGE SCALE GENOMIC DNA]</scope>
</reference>
<evidence type="ECO:0000256" key="1">
    <source>
        <dbReference type="SAM" id="MobiDB-lite"/>
    </source>
</evidence>
<evidence type="ECO:0000313" key="4">
    <source>
        <dbReference type="Proteomes" id="UP001054945"/>
    </source>
</evidence>
<feature type="compositionally biased region" description="Basic and acidic residues" evidence="1">
    <location>
        <begin position="188"/>
        <end position="199"/>
    </location>
</feature>
<dbReference type="AlphaFoldDB" id="A0AAV4S8F1"/>
<protein>
    <submittedName>
        <fullName evidence="3">Uncharacterized protein</fullName>
    </submittedName>
</protein>
<dbReference type="PANTHER" id="PTHR38337:SF1">
    <property type="entry name" value="GUSTATORY RECEPTOR"/>
    <property type="match status" value="1"/>
</dbReference>
<accession>A0AAV4S8F1</accession>
<evidence type="ECO:0000313" key="3">
    <source>
        <dbReference type="EMBL" id="GIY30274.1"/>
    </source>
</evidence>
<keyword evidence="2" id="KW-0472">Membrane</keyword>
<comment type="caution">
    <text evidence="3">The sequence shown here is derived from an EMBL/GenBank/DDBJ whole genome shotgun (WGS) entry which is preliminary data.</text>
</comment>
<keyword evidence="4" id="KW-1185">Reference proteome</keyword>
<keyword evidence="2" id="KW-1133">Transmembrane helix</keyword>
<proteinExistence type="predicted"/>
<organism evidence="3 4">
    <name type="scientific">Caerostris extrusa</name>
    <name type="common">Bark spider</name>
    <name type="synonym">Caerostris bankana</name>
    <dbReference type="NCBI Taxonomy" id="172846"/>
    <lineage>
        <taxon>Eukaryota</taxon>
        <taxon>Metazoa</taxon>
        <taxon>Ecdysozoa</taxon>
        <taxon>Arthropoda</taxon>
        <taxon>Chelicerata</taxon>
        <taxon>Arachnida</taxon>
        <taxon>Araneae</taxon>
        <taxon>Araneomorphae</taxon>
        <taxon>Entelegynae</taxon>
        <taxon>Araneoidea</taxon>
        <taxon>Araneidae</taxon>
        <taxon>Caerostris</taxon>
    </lineage>
</organism>
<feature type="region of interest" description="Disordered" evidence="1">
    <location>
        <begin position="1"/>
        <end position="25"/>
    </location>
</feature>
<feature type="region of interest" description="Disordered" evidence="1">
    <location>
        <begin position="169"/>
        <end position="199"/>
    </location>
</feature>
<name>A0AAV4S8F1_CAEEX</name>
<keyword evidence="2" id="KW-0812">Transmembrane</keyword>
<dbReference type="EMBL" id="BPLR01009200">
    <property type="protein sequence ID" value="GIY30274.1"/>
    <property type="molecule type" value="Genomic_DNA"/>
</dbReference>
<gene>
    <name evidence="3" type="primary">AVEN_38021_1</name>
    <name evidence="3" type="ORF">CEXT_430802</name>
</gene>
<evidence type="ECO:0000256" key="2">
    <source>
        <dbReference type="SAM" id="Phobius"/>
    </source>
</evidence>
<sequence length="373" mass="42102">MPRPKAASDPQLATDRSSSPPTEFRDRMLSSLTEEDYYRRTTYGASRSTPAGPHAAAVHIDISDLNGEGDTPSIPLSLKKCKRTIIAPYSCLLTFIGWKPWFHESLSRRSSFWKYFNCVYPVVVLALIVSNYVFQVLNCQGKFNIHRDVESEHIRQCVRKGMVTEEDKTGLNGQVSGIRPPSSAHSPGGEHEGQLHLGPDDVRLPRQIRHGHRGGPLQAHGDRLLRAHRAHLHSAQLHALPRLRLRLLSLQARGMRAALFAHGKSFPATQFHSKPTKFSDPQLKVFFLLCCTFLATLPSRIGDTLQFHIPPNQIRISFQFRYGIQIRFPGDQIRGDGPTALCECCRGHQLLRPVRNPHPLHKRHLPEAAREIF</sequence>
<dbReference type="PANTHER" id="PTHR38337">
    <property type="entry name" value="AGAP010540-PA"/>
    <property type="match status" value="1"/>
</dbReference>